<proteinExistence type="predicted"/>
<dbReference type="AlphaFoldDB" id="A0A0F9C579"/>
<evidence type="ECO:0000313" key="2">
    <source>
        <dbReference type="EMBL" id="KKL43635.1"/>
    </source>
</evidence>
<feature type="region of interest" description="Disordered" evidence="1">
    <location>
        <begin position="207"/>
        <end position="227"/>
    </location>
</feature>
<comment type="caution">
    <text evidence="2">The sequence shown here is derived from an EMBL/GenBank/DDBJ whole genome shotgun (WGS) entry which is preliminary data.</text>
</comment>
<accession>A0A0F9C579</accession>
<protein>
    <submittedName>
        <fullName evidence="2">Uncharacterized protein</fullName>
    </submittedName>
</protein>
<sequence length="421" mass="43451">MADSTTTDIETVVTHNCQGAKGFFGELTLPRVEEEGGVVEAFNEMVQQVEDRFNLLNKTAPVVTCIVDGAIILDCSHGSLFEVDLSEDVNSITIKNCDAPGQEMNVAFRGTTVDPLTGFRFVSGWPDDIICSVCGTAIEPTSIPIGNTFNQSFITDRFGDQASTAKKPGGGANVSCMISCVKHPSWSSTPFETIIQECLDACEEQPGGGVKGTKKGGSGGVPAGDGEDGLDPCDSVDPLNVQVEIELDCSEATPLVKLRVCGQFPPYTWVVSGGEGTPDARLSGGWDQVITVSPPNGSEVSGNAYRIGLAVTNPGSCPDAAFTCANVVGCDGIEISACTGPVVVPGNSFAVVCVTGGACQSFVDCAPCGTACSGFPSGNPVDVRTQQMIDDGCLPCALSMDGLTITVTDANGVSVVTVIST</sequence>
<name>A0A0F9C579_9ZZZZ</name>
<feature type="compositionally biased region" description="Gly residues" evidence="1">
    <location>
        <begin position="207"/>
        <end position="223"/>
    </location>
</feature>
<dbReference type="EMBL" id="LAZR01034803">
    <property type="protein sequence ID" value="KKL43635.1"/>
    <property type="molecule type" value="Genomic_DNA"/>
</dbReference>
<organism evidence="2">
    <name type="scientific">marine sediment metagenome</name>
    <dbReference type="NCBI Taxonomy" id="412755"/>
    <lineage>
        <taxon>unclassified sequences</taxon>
        <taxon>metagenomes</taxon>
        <taxon>ecological metagenomes</taxon>
    </lineage>
</organism>
<evidence type="ECO:0000256" key="1">
    <source>
        <dbReference type="SAM" id="MobiDB-lite"/>
    </source>
</evidence>
<reference evidence="2" key="1">
    <citation type="journal article" date="2015" name="Nature">
        <title>Complex archaea that bridge the gap between prokaryotes and eukaryotes.</title>
        <authorList>
            <person name="Spang A."/>
            <person name="Saw J.H."/>
            <person name="Jorgensen S.L."/>
            <person name="Zaremba-Niedzwiedzka K."/>
            <person name="Martijn J."/>
            <person name="Lind A.E."/>
            <person name="van Eijk R."/>
            <person name="Schleper C."/>
            <person name="Guy L."/>
            <person name="Ettema T.J."/>
        </authorList>
    </citation>
    <scope>NUCLEOTIDE SEQUENCE</scope>
</reference>
<gene>
    <name evidence="2" type="ORF">LCGC14_2366870</name>
</gene>